<feature type="compositionally biased region" description="Polar residues" evidence="2">
    <location>
        <begin position="164"/>
        <end position="176"/>
    </location>
</feature>
<organism evidence="3 4">
    <name type="scientific">Karstenula rhodostoma CBS 690.94</name>
    <dbReference type="NCBI Taxonomy" id="1392251"/>
    <lineage>
        <taxon>Eukaryota</taxon>
        <taxon>Fungi</taxon>
        <taxon>Dikarya</taxon>
        <taxon>Ascomycota</taxon>
        <taxon>Pezizomycotina</taxon>
        <taxon>Dothideomycetes</taxon>
        <taxon>Pleosporomycetidae</taxon>
        <taxon>Pleosporales</taxon>
        <taxon>Massarineae</taxon>
        <taxon>Didymosphaeriaceae</taxon>
        <taxon>Karstenula</taxon>
    </lineage>
</organism>
<comment type="similarity">
    <text evidence="1">Belongs to the class IV-like SAM-binding methyltransferase superfamily.</text>
</comment>
<dbReference type="InterPro" id="IPR029028">
    <property type="entry name" value="Alpha/beta_knot_MTases"/>
</dbReference>
<dbReference type="SUPFAM" id="SSF50249">
    <property type="entry name" value="Nucleic acid-binding proteins"/>
    <property type="match status" value="1"/>
</dbReference>
<comment type="caution">
    <text evidence="3">The sequence shown here is derived from an EMBL/GenBank/DDBJ whole genome shotgun (WGS) entry which is preliminary data.</text>
</comment>
<dbReference type="InterPro" id="IPR012340">
    <property type="entry name" value="NA-bd_OB-fold"/>
</dbReference>
<dbReference type="PANTHER" id="PTHR12150">
    <property type="entry name" value="CLASS IV SAM-BINDING METHYLTRANSFERASE-RELATED"/>
    <property type="match status" value="1"/>
</dbReference>
<evidence type="ECO:0000256" key="1">
    <source>
        <dbReference type="ARBA" id="ARBA00009841"/>
    </source>
</evidence>
<name>A0A9P4U6K3_9PLEO</name>
<proteinExistence type="inferred from homology"/>
<dbReference type="InterPro" id="IPR029026">
    <property type="entry name" value="tRNA_m1G_MTases_N"/>
</dbReference>
<dbReference type="EMBL" id="MU001511">
    <property type="protein sequence ID" value="KAF2438876.1"/>
    <property type="molecule type" value="Genomic_DNA"/>
</dbReference>
<accession>A0A9P4U6K3</accession>
<protein>
    <submittedName>
        <fullName evidence="3">DUF171-domain-containing protein</fullName>
    </submittedName>
</protein>
<sequence length="563" mass="62613">MGRISLDNGGMGNESSRAKRAKTEVTKEPVEYVNGKGWVDEDGNVVEAETGKVKNRRALELVDNVMEEHEAREQEQARAEREARENGQWEQTPETKGKKRKHAVVHQETKGRGAQPNVYDIPDGEEDRPSAGKKSKRYSHGVQEQVDAQIEAGQYPAKKRRNEGTPSKPASLNDLLTAQPAASPRVSTMGNLSKELHTEKPSATFKPRTARPWTVTMALPGSILNNVARHDTKTLLAGRIARAAAVWCVDEIVVYDDDPNTISEKVSGYYRSKKKTKAEIMDSISEADIPYQNPDRFMVGLLEYADCPPHIRSSLFPMCEPYKHVGLLPPLDTPSHTKPAEWIRFREGVAMPSQHRAKSATEWTHINCGLPFPVKVPYAVPQGMRLTVEFKDSQPPSWPHLSEYECESLAVDAVAPETPREKEGYYWGYKVRYAPSFSAIFSESEYPNGYTFAIGTSERGVPLSSVLPDVIAPRNRPATHVEKLPDVCEHLLVVFGGVAGLEPVVANDPLLGELSKESAHEAFDYWVNLVQGQGSRTIRTEEAIEIGLAGLKGYVDYQYETHA</sequence>
<keyword evidence="4" id="KW-1185">Reference proteome</keyword>
<reference evidence="3" key="1">
    <citation type="journal article" date="2020" name="Stud. Mycol.">
        <title>101 Dothideomycetes genomes: a test case for predicting lifestyles and emergence of pathogens.</title>
        <authorList>
            <person name="Haridas S."/>
            <person name="Albert R."/>
            <person name="Binder M."/>
            <person name="Bloem J."/>
            <person name="Labutti K."/>
            <person name="Salamov A."/>
            <person name="Andreopoulos B."/>
            <person name="Baker S."/>
            <person name="Barry K."/>
            <person name="Bills G."/>
            <person name="Bluhm B."/>
            <person name="Cannon C."/>
            <person name="Castanera R."/>
            <person name="Culley D."/>
            <person name="Daum C."/>
            <person name="Ezra D."/>
            <person name="Gonzalez J."/>
            <person name="Henrissat B."/>
            <person name="Kuo A."/>
            <person name="Liang C."/>
            <person name="Lipzen A."/>
            <person name="Lutzoni F."/>
            <person name="Magnuson J."/>
            <person name="Mondo S."/>
            <person name="Nolan M."/>
            <person name="Ohm R."/>
            <person name="Pangilinan J."/>
            <person name="Park H.-J."/>
            <person name="Ramirez L."/>
            <person name="Alfaro M."/>
            <person name="Sun H."/>
            <person name="Tritt A."/>
            <person name="Yoshinaga Y."/>
            <person name="Zwiers L.-H."/>
            <person name="Turgeon B."/>
            <person name="Goodwin S."/>
            <person name="Spatafora J."/>
            <person name="Crous P."/>
            <person name="Grigoriev I."/>
        </authorList>
    </citation>
    <scope>NUCLEOTIDE SEQUENCE</scope>
    <source>
        <strain evidence="3">CBS 690.94</strain>
    </source>
</reference>
<feature type="region of interest" description="Disordered" evidence="2">
    <location>
        <begin position="1"/>
        <end position="27"/>
    </location>
</feature>
<dbReference type="Gene3D" id="3.40.1280.10">
    <property type="match status" value="2"/>
</dbReference>
<feature type="compositionally biased region" description="Basic and acidic residues" evidence="2">
    <location>
        <begin position="67"/>
        <end position="87"/>
    </location>
</feature>
<dbReference type="SUPFAM" id="SSF75217">
    <property type="entry name" value="alpha/beta knot"/>
    <property type="match status" value="1"/>
</dbReference>
<evidence type="ECO:0000313" key="4">
    <source>
        <dbReference type="Proteomes" id="UP000799764"/>
    </source>
</evidence>
<dbReference type="AlphaFoldDB" id="A0A9P4U6K3"/>
<dbReference type="PANTHER" id="PTHR12150:SF13">
    <property type="entry name" value="METHYLTRANSFERASE C9ORF114-RELATED"/>
    <property type="match status" value="1"/>
</dbReference>
<dbReference type="CDD" id="cd18086">
    <property type="entry name" value="HsC9orf114-like"/>
    <property type="match status" value="1"/>
</dbReference>
<dbReference type="InterPro" id="IPR003750">
    <property type="entry name" value="Put_MeTrfase-C9orf114-like"/>
</dbReference>
<gene>
    <name evidence="3" type="ORF">P171DRAFT_423313</name>
</gene>
<dbReference type="OrthoDB" id="361029at2759"/>
<dbReference type="Pfam" id="PF02598">
    <property type="entry name" value="Methyltrn_RNA_3"/>
    <property type="match status" value="1"/>
</dbReference>
<feature type="region of interest" description="Disordered" evidence="2">
    <location>
        <begin position="67"/>
        <end position="186"/>
    </location>
</feature>
<evidence type="ECO:0000256" key="2">
    <source>
        <dbReference type="SAM" id="MobiDB-lite"/>
    </source>
</evidence>
<evidence type="ECO:0000313" key="3">
    <source>
        <dbReference type="EMBL" id="KAF2438876.1"/>
    </source>
</evidence>
<dbReference type="Proteomes" id="UP000799764">
    <property type="component" value="Unassembled WGS sequence"/>
</dbReference>